<dbReference type="InterPro" id="IPR013783">
    <property type="entry name" value="Ig-like_fold"/>
</dbReference>
<dbReference type="InterPro" id="IPR003597">
    <property type="entry name" value="Ig_C1-set"/>
</dbReference>
<evidence type="ECO:0000256" key="1">
    <source>
        <dbReference type="ARBA" id="ARBA00022729"/>
    </source>
</evidence>
<dbReference type="PANTHER" id="PTHR19971">
    <property type="entry name" value="SIGNAL-REGULATORY PROTEIN BETA"/>
    <property type="match status" value="1"/>
</dbReference>
<dbReference type="Pfam" id="PF07654">
    <property type="entry name" value="C1-set"/>
    <property type="match status" value="1"/>
</dbReference>
<evidence type="ECO:0000313" key="7">
    <source>
        <dbReference type="Proteomes" id="UP000472261"/>
    </source>
</evidence>
<dbReference type="Gene3D" id="2.60.40.10">
    <property type="entry name" value="Immunoglobulins"/>
    <property type="match status" value="2"/>
</dbReference>
<evidence type="ECO:0000313" key="6">
    <source>
        <dbReference type="Ensembl" id="ENSPCLP00000000441.1"/>
    </source>
</evidence>
<evidence type="ECO:0000256" key="2">
    <source>
        <dbReference type="ARBA" id="ARBA00023157"/>
    </source>
</evidence>
<organism evidence="6 7">
    <name type="scientific">Phasianus colchicus</name>
    <name type="common">Common pheasant</name>
    <dbReference type="NCBI Taxonomy" id="9054"/>
    <lineage>
        <taxon>Eukaryota</taxon>
        <taxon>Metazoa</taxon>
        <taxon>Chordata</taxon>
        <taxon>Craniata</taxon>
        <taxon>Vertebrata</taxon>
        <taxon>Euteleostomi</taxon>
        <taxon>Archelosauria</taxon>
        <taxon>Archosauria</taxon>
        <taxon>Dinosauria</taxon>
        <taxon>Saurischia</taxon>
        <taxon>Theropoda</taxon>
        <taxon>Coelurosauria</taxon>
        <taxon>Aves</taxon>
        <taxon>Neognathae</taxon>
        <taxon>Galloanserae</taxon>
        <taxon>Galliformes</taxon>
        <taxon>Phasianidae</taxon>
        <taxon>Phasianinae</taxon>
        <taxon>Phasianus</taxon>
    </lineage>
</organism>
<dbReference type="PROSITE" id="PS50835">
    <property type="entry name" value="IG_LIKE"/>
    <property type="match status" value="2"/>
</dbReference>
<dbReference type="SMART" id="SM00406">
    <property type="entry name" value="IGv"/>
    <property type="match status" value="1"/>
</dbReference>
<dbReference type="Pfam" id="PF07686">
    <property type="entry name" value="V-set"/>
    <property type="match status" value="1"/>
</dbReference>
<dbReference type="Proteomes" id="UP000472261">
    <property type="component" value="Unplaced"/>
</dbReference>
<evidence type="ECO:0000256" key="3">
    <source>
        <dbReference type="ARBA" id="ARBA00023180"/>
    </source>
</evidence>
<sequence length="343" mass="36741">VQLHQSTLGPPGPGQTDAAVALSLQQSQGPVVVIKGEMLTLNCTVSKSGPVGPVNWLKNQSNVNQTIYDQKGSSQRVMRAVNGSETDFTIHIRDVRLEDAGTYYCVKFRRNTSGDEVFKSGGGTKVLVHARPSKLAVSGPSHRMVPGQSVTFTCSARGFFPRDIQVQWLKNSVPVQAELPRITSEPSNSSYNMSSTVQVTLHKNDVRSELTCQVQHSTLSAPLRRTYALGQALRGEAHSPGAGAGLSRGLRDAGSRRCFSSSSPQRVCGRCDWKQLHKRGSLWGGFAFGDVAVRCGMDPALLHGQCDAQAVSAHFGTGGKGTHCALSKTKPFGVSPRSLIPTT</sequence>
<dbReference type="InterPro" id="IPR007110">
    <property type="entry name" value="Ig-like_dom"/>
</dbReference>
<dbReference type="AlphaFoldDB" id="A0A669PFM8"/>
<keyword evidence="7" id="KW-1185">Reference proteome</keyword>
<dbReference type="InterPro" id="IPR003598">
    <property type="entry name" value="Ig_sub2"/>
</dbReference>
<proteinExistence type="predicted"/>
<keyword evidence="1" id="KW-0732">Signal</keyword>
<dbReference type="SUPFAM" id="SSF48726">
    <property type="entry name" value="Immunoglobulin"/>
    <property type="match status" value="2"/>
</dbReference>
<dbReference type="FunFam" id="2.60.40.10:FF:000295">
    <property type="entry name" value="Tyrosine-protein phosphatase non-receptor type substrate 1"/>
    <property type="match status" value="1"/>
</dbReference>
<reference evidence="6" key="1">
    <citation type="submission" date="2025-08" db="UniProtKB">
        <authorList>
            <consortium name="Ensembl"/>
        </authorList>
    </citation>
    <scope>IDENTIFICATION</scope>
</reference>
<dbReference type="SMART" id="SM00409">
    <property type="entry name" value="IG"/>
    <property type="match status" value="2"/>
</dbReference>
<reference evidence="6" key="2">
    <citation type="submission" date="2025-09" db="UniProtKB">
        <authorList>
            <consortium name="Ensembl"/>
        </authorList>
    </citation>
    <scope>IDENTIFICATION</scope>
</reference>
<dbReference type="Ensembl" id="ENSPCLT00000000566.1">
    <property type="protein sequence ID" value="ENSPCLP00000000441.1"/>
    <property type="gene ID" value="ENSPCLG00000000377.1"/>
</dbReference>
<dbReference type="InterPro" id="IPR013106">
    <property type="entry name" value="Ig_V-set"/>
</dbReference>
<dbReference type="InterPro" id="IPR003599">
    <property type="entry name" value="Ig_sub"/>
</dbReference>
<name>A0A669PFM8_PHACC</name>
<dbReference type="SMART" id="SM00408">
    <property type="entry name" value="IGc2"/>
    <property type="match status" value="2"/>
</dbReference>
<evidence type="ECO:0000256" key="4">
    <source>
        <dbReference type="ARBA" id="ARBA00023319"/>
    </source>
</evidence>
<dbReference type="OMA" id="KGTHCAL"/>
<dbReference type="InterPro" id="IPR036179">
    <property type="entry name" value="Ig-like_dom_sf"/>
</dbReference>
<keyword evidence="3" id="KW-0325">Glycoprotein</keyword>
<keyword evidence="4" id="KW-0393">Immunoglobulin domain</keyword>
<dbReference type="InterPro" id="IPR051755">
    <property type="entry name" value="Ig-like_CS_Receptor"/>
</dbReference>
<keyword evidence="2" id="KW-1015">Disulfide bond</keyword>
<dbReference type="SMART" id="SM00407">
    <property type="entry name" value="IGc1"/>
    <property type="match status" value="1"/>
</dbReference>
<accession>A0A669PFM8</accession>
<feature type="domain" description="Ig-like" evidence="5">
    <location>
        <begin position="13"/>
        <end position="105"/>
    </location>
</feature>
<protein>
    <recommendedName>
        <fullName evidence="5">Ig-like domain-containing protein</fullName>
    </recommendedName>
</protein>
<feature type="domain" description="Ig-like" evidence="5">
    <location>
        <begin position="132"/>
        <end position="228"/>
    </location>
</feature>
<evidence type="ECO:0000259" key="5">
    <source>
        <dbReference type="PROSITE" id="PS50835"/>
    </source>
</evidence>